<dbReference type="InterPro" id="IPR011251">
    <property type="entry name" value="Luciferase-like_dom"/>
</dbReference>
<protein>
    <submittedName>
        <fullName evidence="8">LLM class flavin-dependent oxidoreductase</fullName>
    </submittedName>
</protein>
<gene>
    <name evidence="8" type="ORF">D7S86_09325</name>
</gene>
<keyword evidence="3" id="KW-0560">Oxidoreductase</keyword>
<accession>A0A494Y2N9</accession>
<evidence type="ECO:0000256" key="5">
    <source>
        <dbReference type="ARBA" id="ARBA00033748"/>
    </source>
</evidence>
<dbReference type="GO" id="GO:0004497">
    <property type="term" value="F:monooxygenase activity"/>
    <property type="evidence" value="ECO:0007669"/>
    <property type="project" value="UniProtKB-KW"/>
</dbReference>
<evidence type="ECO:0000256" key="1">
    <source>
        <dbReference type="ARBA" id="ARBA00022630"/>
    </source>
</evidence>
<feature type="binding site" evidence="6">
    <location>
        <position position="153"/>
    </location>
    <ligand>
        <name>FMN</name>
        <dbReference type="ChEBI" id="CHEBI:58210"/>
    </ligand>
</feature>
<feature type="binding site" evidence="6">
    <location>
        <position position="228"/>
    </location>
    <ligand>
        <name>FMN</name>
        <dbReference type="ChEBI" id="CHEBI:58210"/>
    </ligand>
</feature>
<keyword evidence="1 6" id="KW-0285">Flavoprotein</keyword>
<dbReference type="EMBL" id="RBZU01000003">
    <property type="protein sequence ID" value="RKP56559.1"/>
    <property type="molecule type" value="Genomic_DNA"/>
</dbReference>
<proteinExistence type="inferred from homology"/>
<sequence>MRPLIFNAFSMASVSHVYHGMWTHPRSEQIRHDSLSTWTHLARLLERGRFDGLFLADALGLDPTYRGSFDLYVEQAIHFPCNDPAILCAALIGATEHLGLMFTSSILQAHPFAFARAVSTLDHLSGGRVGWNIVTSTSAAAARNFGLDRLVEHDARYDWADEYVDVAYKLWEHSWRDDAIQADTQARVYADPAGVRRIDHVGARYRVPGPHASSPSPQRTPLLIQAGSSRRGRAFAARHAEATFIVSHHPDAARVAIDDLRAQTVAHGRRADDLLIFQGLSFVVGSTEEEAQRRARELDAYVSTEGLAAHVARDLGIDFGLLDPERPVSDFPNEGLQGFARFFEEAHPGQRARLADLVNAMSYSSRFVGTPEQIADRLAEWRAAGVDGVNLAYQTTPGSFEVFIDHVMPVLRARGLAQHEYAPGTLREKLFPGRSARLNARHPAVRSQAALAA</sequence>
<dbReference type="InterPro" id="IPR051260">
    <property type="entry name" value="Diverse_substr_monoxygenases"/>
</dbReference>
<dbReference type="InterPro" id="IPR036661">
    <property type="entry name" value="Luciferase-like_sf"/>
</dbReference>
<name>A0A494Y2N9_9BURK</name>
<comment type="similarity">
    <text evidence="5">Belongs to the NtaA/SnaA/DszA monooxygenase family.</text>
</comment>
<dbReference type="PIRSF" id="PIRSF000337">
    <property type="entry name" value="NTA_MOA"/>
    <property type="match status" value="1"/>
</dbReference>
<comment type="caution">
    <text evidence="8">The sequence shown here is derived from an EMBL/GenBank/DDBJ whole genome shotgun (WGS) entry which is preliminary data.</text>
</comment>
<feature type="binding site" evidence="6">
    <location>
        <position position="157"/>
    </location>
    <ligand>
        <name>FMN</name>
        <dbReference type="ChEBI" id="CHEBI:58210"/>
    </ligand>
</feature>
<evidence type="ECO:0000313" key="9">
    <source>
        <dbReference type="Proteomes" id="UP000270342"/>
    </source>
</evidence>
<dbReference type="PANTHER" id="PTHR30011:SF16">
    <property type="entry name" value="C2H2 FINGER DOMAIN TRANSCRIPTION FACTOR (EUROFUNG)-RELATED"/>
    <property type="match status" value="1"/>
</dbReference>
<dbReference type="RefSeq" id="WP_121085667.1">
    <property type="nucleotide sequence ID" value="NZ_RBZU01000003.1"/>
</dbReference>
<keyword evidence="4" id="KW-0503">Monooxygenase</keyword>
<dbReference type="InterPro" id="IPR016215">
    <property type="entry name" value="NTA_MOA"/>
</dbReference>
<dbReference type="SUPFAM" id="SSF51679">
    <property type="entry name" value="Bacterial luciferase-like"/>
    <property type="match status" value="1"/>
</dbReference>
<keyword evidence="2 6" id="KW-0288">FMN</keyword>
<evidence type="ECO:0000256" key="2">
    <source>
        <dbReference type="ARBA" id="ARBA00022643"/>
    </source>
</evidence>
<feature type="binding site" evidence="6">
    <location>
        <position position="57"/>
    </location>
    <ligand>
        <name>FMN</name>
        <dbReference type="ChEBI" id="CHEBI:58210"/>
    </ligand>
</feature>
<dbReference type="Pfam" id="PF00296">
    <property type="entry name" value="Bac_luciferase"/>
    <property type="match status" value="1"/>
</dbReference>
<dbReference type="PANTHER" id="PTHR30011">
    <property type="entry name" value="ALKANESULFONATE MONOOXYGENASE-RELATED"/>
    <property type="match status" value="1"/>
</dbReference>
<reference evidence="8 9" key="1">
    <citation type="submission" date="2018-10" db="EMBL/GenBank/DDBJ databases">
        <title>Robbsia sp. DHC34, isolated from soil.</title>
        <authorList>
            <person name="Gao Z.-H."/>
            <person name="Qiu L.-H."/>
        </authorList>
    </citation>
    <scope>NUCLEOTIDE SEQUENCE [LARGE SCALE GENOMIC DNA]</scope>
    <source>
        <strain evidence="8 9">DHC34</strain>
    </source>
</reference>
<organism evidence="8 9">
    <name type="scientific">Pararobbsia silviterrae</name>
    <dbReference type="NCBI Taxonomy" id="1792498"/>
    <lineage>
        <taxon>Bacteria</taxon>
        <taxon>Pseudomonadati</taxon>
        <taxon>Pseudomonadota</taxon>
        <taxon>Betaproteobacteria</taxon>
        <taxon>Burkholderiales</taxon>
        <taxon>Burkholderiaceae</taxon>
        <taxon>Pararobbsia</taxon>
    </lineage>
</organism>
<dbReference type="Proteomes" id="UP000270342">
    <property type="component" value="Unassembled WGS sequence"/>
</dbReference>
<evidence type="ECO:0000256" key="4">
    <source>
        <dbReference type="ARBA" id="ARBA00023033"/>
    </source>
</evidence>
<evidence type="ECO:0000313" key="8">
    <source>
        <dbReference type="EMBL" id="RKP56559.1"/>
    </source>
</evidence>
<dbReference type="GO" id="GO:0016705">
    <property type="term" value="F:oxidoreductase activity, acting on paired donors, with incorporation or reduction of molecular oxygen"/>
    <property type="evidence" value="ECO:0007669"/>
    <property type="project" value="InterPro"/>
</dbReference>
<feature type="binding site" evidence="6">
    <location>
        <position position="229"/>
    </location>
    <ligand>
        <name>FMN</name>
        <dbReference type="ChEBI" id="CHEBI:58210"/>
    </ligand>
</feature>
<feature type="domain" description="Luciferase-like" evidence="7">
    <location>
        <begin position="29"/>
        <end position="387"/>
    </location>
</feature>
<evidence type="ECO:0000256" key="3">
    <source>
        <dbReference type="ARBA" id="ARBA00023002"/>
    </source>
</evidence>
<dbReference type="OrthoDB" id="4505903at2"/>
<dbReference type="AlphaFoldDB" id="A0A494Y2N9"/>
<feature type="binding site" evidence="6">
    <location>
        <position position="103"/>
    </location>
    <ligand>
        <name>FMN</name>
        <dbReference type="ChEBI" id="CHEBI:58210"/>
    </ligand>
</feature>
<dbReference type="Gene3D" id="3.20.20.30">
    <property type="entry name" value="Luciferase-like domain"/>
    <property type="match status" value="1"/>
</dbReference>
<evidence type="ECO:0000259" key="7">
    <source>
        <dbReference type="Pfam" id="PF00296"/>
    </source>
</evidence>
<keyword evidence="9" id="KW-1185">Reference proteome</keyword>
<dbReference type="NCBIfam" id="TIGR03860">
    <property type="entry name" value="FMN_nitrolo"/>
    <property type="match status" value="1"/>
</dbReference>
<evidence type="ECO:0000256" key="6">
    <source>
        <dbReference type="PIRSR" id="PIRSR000337-1"/>
    </source>
</evidence>